<keyword evidence="2" id="KW-1185">Reference proteome</keyword>
<protein>
    <submittedName>
        <fullName evidence="1">DUF4089 domain-containing protein</fullName>
    </submittedName>
</protein>
<dbReference type="InterPro" id="IPR025148">
    <property type="entry name" value="AtzG-like"/>
</dbReference>
<evidence type="ECO:0000313" key="1">
    <source>
        <dbReference type="EMBL" id="MEP0815842.1"/>
    </source>
</evidence>
<sequence length="62" mass="6615">MSNATIDPTDYVHAAASLIDLPLDPEGVPSVVTNFARIQAIAELVLEFPLPDQIEAAPIFVP</sequence>
<accession>A0ABV0J241</accession>
<organism evidence="1 2">
    <name type="scientific">Trichocoleus desertorum GB2-A4</name>
    <dbReference type="NCBI Taxonomy" id="2933944"/>
    <lineage>
        <taxon>Bacteria</taxon>
        <taxon>Bacillati</taxon>
        <taxon>Cyanobacteriota</taxon>
        <taxon>Cyanophyceae</taxon>
        <taxon>Leptolyngbyales</taxon>
        <taxon>Trichocoleusaceae</taxon>
        <taxon>Trichocoleus</taxon>
    </lineage>
</organism>
<name>A0ABV0J241_9CYAN</name>
<comment type="caution">
    <text evidence="1">The sequence shown here is derived from an EMBL/GenBank/DDBJ whole genome shotgun (WGS) entry which is preliminary data.</text>
</comment>
<dbReference type="Pfam" id="PF13318">
    <property type="entry name" value="AtzG-like"/>
    <property type="match status" value="1"/>
</dbReference>
<gene>
    <name evidence="1" type="ORF">NC998_01900</name>
</gene>
<dbReference type="EMBL" id="JAMPKM010000001">
    <property type="protein sequence ID" value="MEP0815842.1"/>
    <property type="molecule type" value="Genomic_DNA"/>
</dbReference>
<evidence type="ECO:0000313" key="2">
    <source>
        <dbReference type="Proteomes" id="UP001464891"/>
    </source>
</evidence>
<dbReference type="Proteomes" id="UP001464891">
    <property type="component" value="Unassembled WGS sequence"/>
</dbReference>
<dbReference type="RefSeq" id="WP_190431374.1">
    <property type="nucleotide sequence ID" value="NZ_JAMPKM010000001.1"/>
</dbReference>
<proteinExistence type="predicted"/>
<reference evidence="1 2" key="1">
    <citation type="submission" date="2022-04" db="EMBL/GenBank/DDBJ databases">
        <title>Positive selection, recombination, and allopatry shape intraspecific diversity of widespread and dominant cyanobacteria.</title>
        <authorList>
            <person name="Wei J."/>
            <person name="Shu W."/>
            <person name="Hu C."/>
        </authorList>
    </citation>
    <scope>NUCLEOTIDE SEQUENCE [LARGE SCALE GENOMIC DNA]</scope>
    <source>
        <strain evidence="1 2">GB2-A4</strain>
    </source>
</reference>